<protein>
    <submittedName>
        <fullName evidence="2">Uncharacterized protein</fullName>
    </submittedName>
</protein>
<feature type="compositionally biased region" description="Polar residues" evidence="1">
    <location>
        <begin position="268"/>
        <end position="283"/>
    </location>
</feature>
<dbReference type="Proteomes" id="UP000221165">
    <property type="component" value="Unassembled WGS sequence"/>
</dbReference>
<organism evidence="2 3">
    <name type="scientific">Cystoisospora suis</name>
    <dbReference type="NCBI Taxonomy" id="483139"/>
    <lineage>
        <taxon>Eukaryota</taxon>
        <taxon>Sar</taxon>
        <taxon>Alveolata</taxon>
        <taxon>Apicomplexa</taxon>
        <taxon>Conoidasida</taxon>
        <taxon>Coccidia</taxon>
        <taxon>Eucoccidiorida</taxon>
        <taxon>Eimeriorina</taxon>
        <taxon>Sarcocystidae</taxon>
        <taxon>Cystoisospora</taxon>
    </lineage>
</organism>
<name>A0A2C6KEI9_9APIC</name>
<evidence type="ECO:0000313" key="2">
    <source>
        <dbReference type="EMBL" id="PHJ22431.1"/>
    </source>
</evidence>
<evidence type="ECO:0000313" key="3">
    <source>
        <dbReference type="Proteomes" id="UP000221165"/>
    </source>
</evidence>
<keyword evidence="3" id="KW-1185">Reference proteome</keyword>
<dbReference type="VEuPathDB" id="ToxoDB:CSUI_003722"/>
<comment type="caution">
    <text evidence="2">The sequence shown here is derived from an EMBL/GenBank/DDBJ whole genome shotgun (WGS) entry which is preliminary data.</text>
</comment>
<gene>
    <name evidence="2" type="ORF">CSUI_003722</name>
</gene>
<feature type="compositionally biased region" description="Basic and acidic residues" evidence="1">
    <location>
        <begin position="286"/>
        <end position="311"/>
    </location>
</feature>
<feature type="region of interest" description="Disordered" evidence="1">
    <location>
        <begin position="130"/>
        <end position="322"/>
    </location>
</feature>
<dbReference type="EMBL" id="MIGC01001677">
    <property type="protein sequence ID" value="PHJ22431.1"/>
    <property type="molecule type" value="Genomic_DNA"/>
</dbReference>
<dbReference type="GeneID" id="94427128"/>
<dbReference type="RefSeq" id="XP_067924108.1">
    <property type="nucleotide sequence ID" value="XM_068063917.1"/>
</dbReference>
<accession>A0A2C6KEI9</accession>
<reference evidence="2 3" key="1">
    <citation type="journal article" date="2017" name="Int. J. Parasitol.">
        <title>The genome of the protozoan parasite Cystoisospora suis and a reverse vaccinology approach to identify vaccine candidates.</title>
        <authorList>
            <person name="Palmieri N."/>
            <person name="Shrestha A."/>
            <person name="Ruttkowski B."/>
            <person name="Beck T."/>
            <person name="Vogl C."/>
            <person name="Tomley F."/>
            <person name="Blake D.P."/>
            <person name="Joachim A."/>
        </authorList>
    </citation>
    <scope>NUCLEOTIDE SEQUENCE [LARGE SCALE GENOMIC DNA]</scope>
    <source>
        <strain evidence="2 3">Wien I</strain>
    </source>
</reference>
<proteinExistence type="predicted"/>
<feature type="compositionally biased region" description="Basic and acidic residues" evidence="1">
    <location>
        <begin position="130"/>
        <end position="147"/>
    </location>
</feature>
<sequence length="337" mass="35911">MLPGTGPTLNARTLIQNADYQERQEHPCDPFPRSAGPCPRMSLPTVVNFRDPQRSPATGSIQPGGWAHSSAAFRGCLTPKSIYLTEKVTPSYSARIRTLPRPSAISLEQTPANSSACDSHSTSVCTARHHETVAGQDGTKDTPRDPPKLPATKVGTPESPPRTEKRPESATDPGPVRHPKPVHAREDGPEASPCPDAKRLCNRAADATGEQPCSHTSDSALPPADRGDQADEQPSSHTGHSALPPPADCEHSPDAESAEKSEQGSPVPCTQNSQPPGQCTALSSPRVKESESHLRSDLAQDSGERHDKELPQDPSGETARRKKGFCAAREIVKLLSG</sequence>
<feature type="compositionally biased region" description="Basic and acidic residues" evidence="1">
    <location>
        <begin position="248"/>
        <end position="262"/>
    </location>
</feature>
<dbReference type="AlphaFoldDB" id="A0A2C6KEI9"/>
<evidence type="ECO:0000256" key="1">
    <source>
        <dbReference type="SAM" id="MobiDB-lite"/>
    </source>
</evidence>